<dbReference type="Proteomes" id="UP000518887">
    <property type="component" value="Unassembled WGS sequence"/>
</dbReference>
<evidence type="ECO:0000259" key="3">
    <source>
        <dbReference type="Pfam" id="PF03358"/>
    </source>
</evidence>
<feature type="domain" description="NADPH-dependent FMN reductase-like" evidence="3">
    <location>
        <begin position="1"/>
        <end position="139"/>
    </location>
</feature>
<dbReference type="InterPro" id="IPR005025">
    <property type="entry name" value="FMN_Rdtase-like_dom"/>
</dbReference>
<comment type="caution">
    <text evidence="4">The sequence shown here is derived from an EMBL/GenBank/DDBJ whole genome shotgun (WGS) entry which is preliminary data.</text>
</comment>
<proteinExistence type="predicted"/>
<sequence length="193" mass="21326">MKVILFNGSRNEKGSTYTALNLVADSLKENGVETEIFWVGGRALTGEIDALVEEAIAKLQTADGIVLGSPVYYASPSGEMVAFLDRLYWKGEKYLRFKPAAAVTVARRAGTTACLDVLNKYITYAQQPVITSRYWNMVHGSNGDDVMKDEEGIQIMHTIGRNMAWILKSIEAGKTAGVAQPESEKKVWTNFIR</sequence>
<name>A0A7W8G7A0_9SPIR</name>
<accession>A0A7W8G7A0</accession>
<dbReference type="Gene3D" id="3.40.50.360">
    <property type="match status" value="1"/>
</dbReference>
<dbReference type="AlphaFoldDB" id="A0A7W8G7A0"/>
<keyword evidence="5" id="KW-1185">Reference proteome</keyword>
<dbReference type="EMBL" id="JACHFQ010000001">
    <property type="protein sequence ID" value="MBB5225120.1"/>
    <property type="molecule type" value="Genomic_DNA"/>
</dbReference>
<protein>
    <submittedName>
        <fullName evidence="4">Multimeric flavodoxin WrbA</fullName>
    </submittedName>
</protein>
<evidence type="ECO:0000256" key="1">
    <source>
        <dbReference type="ARBA" id="ARBA00022630"/>
    </source>
</evidence>
<dbReference type="InterPro" id="IPR051796">
    <property type="entry name" value="ISF_SsuE-like"/>
</dbReference>
<dbReference type="Pfam" id="PF03358">
    <property type="entry name" value="FMN_red"/>
    <property type="match status" value="1"/>
</dbReference>
<dbReference type="SUPFAM" id="SSF52218">
    <property type="entry name" value="Flavoproteins"/>
    <property type="match status" value="1"/>
</dbReference>
<reference evidence="4 5" key="1">
    <citation type="submission" date="2020-08" db="EMBL/GenBank/DDBJ databases">
        <title>Genomic Encyclopedia of Type Strains, Phase IV (KMG-IV): sequencing the most valuable type-strain genomes for metagenomic binning, comparative biology and taxonomic classification.</title>
        <authorList>
            <person name="Goeker M."/>
        </authorList>
    </citation>
    <scope>NUCLEOTIDE SEQUENCE [LARGE SCALE GENOMIC DNA]</scope>
    <source>
        <strain evidence="4 5">DSM 103462</strain>
    </source>
</reference>
<keyword evidence="1" id="KW-0285">Flavoprotein</keyword>
<evidence type="ECO:0000256" key="2">
    <source>
        <dbReference type="ARBA" id="ARBA00022643"/>
    </source>
</evidence>
<evidence type="ECO:0000313" key="5">
    <source>
        <dbReference type="Proteomes" id="UP000518887"/>
    </source>
</evidence>
<dbReference type="GO" id="GO:0016491">
    <property type="term" value="F:oxidoreductase activity"/>
    <property type="evidence" value="ECO:0007669"/>
    <property type="project" value="InterPro"/>
</dbReference>
<dbReference type="InterPro" id="IPR029039">
    <property type="entry name" value="Flavoprotein-like_sf"/>
</dbReference>
<dbReference type="RefSeq" id="WP_184657056.1">
    <property type="nucleotide sequence ID" value="NZ_CP031518.1"/>
</dbReference>
<organism evidence="4 5">
    <name type="scientific">Treponema ruminis</name>
    <dbReference type="NCBI Taxonomy" id="744515"/>
    <lineage>
        <taxon>Bacteria</taxon>
        <taxon>Pseudomonadati</taxon>
        <taxon>Spirochaetota</taxon>
        <taxon>Spirochaetia</taxon>
        <taxon>Spirochaetales</taxon>
        <taxon>Treponemataceae</taxon>
        <taxon>Treponema</taxon>
    </lineage>
</organism>
<gene>
    <name evidence="4" type="ORF">HNP76_000460</name>
</gene>
<dbReference type="PANTHER" id="PTHR43278">
    <property type="entry name" value="NAD(P)H-DEPENDENT FMN-CONTAINING OXIDOREDUCTASE YWQN-RELATED"/>
    <property type="match status" value="1"/>
</dbReference>
<dbReference type="PANTHER" id="PTHR43278:SF4">
    <property type="entry name" value="NAD(P)H-DEPENDENT FMN-CONTAINING OXIDOREDUCTASE YWQN-RELATED"/>
    <property type="match status" value="1"/>
</dbReference>
<evidence type="ECO:0000313" key="4">
    <source>
        <dbReference type="EMBL" id="MBB5225120.1"/>
    </source>
</evidence>
<keyword evidence="2" id="KW-0288">FMN</keyword>